<reference evidence="4 5" key="1">
    <citation type="submission" date="2016-10" db="EMBL/GenBank/DDBJ databases">
        <title>Complete Genome Sequence of Peptococcaceae strain DCMF.</title>
        <authorList>
            <person name="Edwards R.J."/>
            <person name="Holland S.I."/>
            <person name="Deshpande N.P."/>
            <person name="Wong Y.K."/>
            <person name="Ertan H."/>
            <person name="Manefield M."/>
            <person name="Russell T.L."/>
            <person name="Lee M.J."/>
        </authorList>
    </citation>
    <scope>NUCLEOTIDE SEQUENCE [LARGE SCALE GENOMIC DNA]</scope>
    <source>
        <strain evidence="4 5">DCMF</strain>
    </source>
</reference>
<evidence type="ECO:0000256" key="2">
    <source>
        <dbReference type="RuleBase" id="RU362039"/>
    </source>
</evidence>
<keyword evidence="2" id="KW-0479">Metal-binding</keyword>
<dbReference type="InterPro" id="IPR029052">
    <property type="entry name" value="Metallo-depent_PP-like"/>
</dbReference>
<feature type="domain" description="Calcineurin-like phosphoesterase" evidence="3">
    <location>
        <begin position="4"/>
        <end position="153"/>
    </location>
</feature>
<dbReference type="KEGG" id="fwa:DCMF_20990"/>
<keyword evidence="5" id="KW-1185">Reference proteome</keyword>
<dbReference type="NCBIfam" id="TIGR00040">
    <property type="entry name" value="yfcE"/>
    <property type="match status" value="1"/>
</dbReference>
<proteinExistence type="inferred from homology"/>
<dbReference type="InterPro" id="IPR024654">
    <property type="entry name" value="Calcineurin-like_PHP_lpxH"/>
</dbReference>
<dbReference type="EMBL" id="CP017634">
    <property type="protein sequence ID" value="ATW26905.1"/>
    <property type="molecule type" value="Genomic_DNA"/>
</dbReference>
<dbReference type="GO" id="GO:0016787">
    <property type="term" value="F:hydrolase activity"/>
    <property type="evidence" value="ECO:0007669"/>
    <property type="project" value="UniProtKB-UniRule"/>
</dbReference>
<comment type="similarity">
    <text evidence="1 2">Belongs to the metallophosphoesterase superfamily. YfcE family.</text>
</comment>
<dbReference type="Pfam" id="PF12850">
    <property type="entry name" value="Metallophos_2"/>
    <property type="match status" value="1"/>
</dbReference>
<evidence type="ECO:0000256" key="1">
    <source>
        <dbReference type="ARBA" id="ARBA00008950"/>
    </source>
</evidence>
<dbReference type="GO" id="GO:0046872">
    <property type="term" value="F:metal ion binding"/>
    <property type="evidence" value="ECO:0007669"/>
    <property type="project" value="UniProtKB-KW"/>
</dbReference>
<dbReference type="SUPFAM" id="SSF56300">
    <property type="entry name" value="Metallo-dependent phosphatases"/>
    <property type="match status" value="1"/>
</dbReference>
<name>A0A3G1KXH2_FORW1</name>
<evidence type="ECO:0000259" key="3">
    <source>
        <dbReference type="Pfam" id="PF12850"/>
    </source>
</evidence>
<dbReference type="Gene3D" id="3.60.21.10">
    <property type="match status" value="1"/>
</dbReference>
<dbReference type="AlphaFoldDB" id="A0A3G1KXH2"/>
<evidence type="ECO:0000313" key="4">
    <source>
        <dbReference type="EMBL" id="ATW26905.1"/>
    </source>
</evidence>
<organism evidence="4 5">
    <name type="scientific">Formimonas warabiya</name>
    <dbReference type="NCBI Taxonomy" id="1761012"/>
    <lineage>
        <taxon>Bacteria</taxon>
        <taxon>Bacillati</taxon>
        <taxon>Bacillota</taxon>
        <taxon>Clostridia</taxon>
        <taxon>Eubacteriales</taxon>
        <taxon>Peptococcaceae</taxon>
        <taxon>Candidatus Formimonas</taxon>
    </lineage>
</organism>
<evidence type="ECO:0000313" key="5">
    <source>
        <dbReference type="Proteomes" id="UP000323521"/>
    </source>
</evidence>
<dbReference type="Proteomes" id="UP000323521">
    <property type="component" value="Chromosome"/>
</dbReference>
<gene>
    <name evidence="4" type="ORF">DCMF_20990</name>
</gene>
<protein>
    <recommendedName>
        <fullName evidence="2">Phosphoesterase</fullName>
        <ecNumber evidence="2">3.1.4.-</ecNumber>
    </recommendedName>
</protein>
<accession>A0A3G1KXH2</accession>
<dbReference type="RefSeq" id="WP_214658789.1">
    <property type="nucleotide sequence ID" value="NZ_CP017634.1"/>
</dbReference>
<dbReference type="EC" id="3.1.4.-" evidence="2"/>
<comment type="cofactor">
    <cofactor evidence="2">
        <name>a divalent metal cation</name>
        <dbReference type="ChEBI" id="CHEBI:60240"/>
    </cofactor>
</comment>
<sequence length="190" mass="21194">MIHMGIISDTHIGHREVKSANCGIPPVILESIKTCDLIVHCGDIGCCKEVLAFLSRLAPVTAVKGNHDKHTKEGIPFKVKMDLAGWRIGITHGHGDNVRREPLSIIKFFKEPLDIIIFGHIHRPFVYADQDLVLLNSGSTSSTSYTPFASFMTVLFQEEKIETTIHVLDRKREKIEKIQKAAFLKPVGGK</sequence>
<dbReference type="PANTHER" id="PTHR11124">
    <property type="entry name" value="VACUOLAR SORTING PROTEIN VPS29"/>
    <property type="match status" value="1"/>
</dbReference>
<dbReference type="InterPro" id="IPR000979">
    <property type="entry name" value="Phosphodiesterase_MJ0936/Vps29"/>
</dbReference>